<feature type="region of interest" description="Disordered" evidence="1">
    <location>
        <begin position="829"/>
        <end position="884"/>
    </location>
</feature>
<dbReference type="InterPro" id="IPR027838">
    <property type="entry name" value="DUF4585"/>
</dbReference>
<name>A0A3B4FUN1_9CICH</name>
<proteinExistence type="predicted"/>
<feature type="compositionally biased region" description="Low complexity" evidence="1">
    <location>
        <begin position="11"/>
        <end position="21"/>
    </location>
</feature>
<feature type="region of interest" description="Disordered" evidence="1">
    <location>
        <begin position="68"/>
        <end position="87"/>
    </location>
</feature>
<dbReference type="PANTHER" id="PTHR33775:SF2">
    <property type="entry name" value="CARDIAC-ENRICHED FHL2-INTERACTING PROTEIN"/>
    <property type="match status" value="1"/>
</dbReference>
<feature type="compositionally biased region" description="Basic and acidic residues" evidence="1">
    <location>
        <begin position="864"/>
        <end position="875"/>
    </location>
</feature>
<evidence type="ECO:0000313" key="3">
    <source>
        <dbReference type="Ensembl" id="ENSPNYP00000013333.1"/>
    </source>
</evidence>
<dbReference type="Pfam" id="PF15232">
    <property type="entry name" value="DUF4585"/>
    <property type="match status" value="1"/>
</dbReference>
<feature type="region of interest" description="Disordered" evidence="1">
    <location>
        <begin position="496"/>
        <end position="523"/>
    </location>
</feature>
<feature type="region of interest" description="Disordered" evidence="1">
    <location>
        <begin position="1046"/>
        <end position="1067"/>
    </location>
</feature>
<feature type="compositionally biased region" description="Basic residues" evidence="1">
    <location>
        <begin position="852"/>
        <end position="863"/>
    </location>
</feature>
<feature type="compositionally biased region" description="Basic and acidic residues" evidence="1">
    <location>
        <begin position="74"/>
        <end position="87"/>
    </location>
</feature>
<organism evidence="3">
    <name type="scientific">Pundamilia nyererei</name>
    <dbReference type="NCBI Taxonomy" id="303518"/>
    <lineage>
        <taxon>Eukaryota</taxon>
        <taxon>Metazoa</taxon>
        <taxon>Chordata</taxon>
        <taxon>Craniata</taxon>
        <taxon>Vertebrata</taxon>
        <taxon>Euteleostomi</taxon>
        <taxon>Actinopterygii</taxon>
        <taxon>Neopterygii</taxon>
        <taxon>Teleostei</taxon>
        <taxon>Neoteleostei</taxon>
        <taxon>Acanthomorphata</taxon>
        <taxon>Ovalentaria</taxon>
        <taxon>Cichlomorphae</taxon>
        <taxon>Cichliformes</taxon>
        <taxon>Cichlidae</taxon>
        <taxon>African cichlids</taxon>
        <taxon>Pseudocrenilabrinae</taxon>
        <taxon>Haplochromini</taxon>
        <taxon>Pundamilia</taxon>
    </lineage>
</organism>
<protein>
    <recommendedName>
        <fullName evidence="2">DUF4585 domain-containing protein</fullName>
    </recommendedName>
</protein>
<evidence type="ECO:0000256" key="1">
    <source>
        <dbReference type="SAM" id="MobiDB-lite"/>
    </source>
</evidence>
<reference evidence="3" key="1">
    <citation type="submission" date="2023-09" db="UniProtKB">
        <authorList>
            <consortium name="Ensembl"/>
        </authorList>
    </citation>
    <scope>IDENTIFICATION</scope>
</reference>
<dbReference type="GO" id="GO:0070886">
    <property type="term" value="P:positive regulation of calcineurin-NFAT signaling cascade"/>
    <property type="evidence" value="ECO:0007669"/>
    <property type="project" value="TreeGrafter"/>
</dbReference>
<feature type="compositionally biased region" description="Polar residues" evidence="1">
    <location>
        <begin position="442"/>
        <end position="453"/>
    </location>
</feature>
<evidence type="ECO:0000259" key="2">
    <source>
        <dbReference type="Pfam" id="PF15232"/>
    </source>
</evidence>
<dbReference type="AlphaFoldDB" id="A0A3B4FUN1"/>
<dbReference type="GeneTree" id="ENSGT00730000111333"/>
<dbReference type="PANTHER" id="PTHR33775">
    <property type="entry name" value="CARDIAC-ENRICHED FHL2-INTERACTING PROTEIN-RELATED"/>
    <property type="match status" value="1"/>
</dbReference>
<feature type="region of interest" description="Disordered" evidence="1">
    <location>
        <begin position="905"/>
        <end position="930"/>
    </location>
</feature>
<sequence>LIGGHRRHSDGGYSDTSSGGSFLDENDREVCSLTDRAFRSLCIGDEAVYNDSDLSLSSPCTQRDRQLAFSQSGQDREDGEDREREELKRAARENFSLKVQQYGQDWSHGRMYGGEIHRDPQWEVHGERTQGRISATFQHSVVETSQKETSLKEERLNFLSNGATELSSQQRKSNSRVSSLIRAFNSERNRDGVGIDDKIREWKDETSWDKSALMSIQRELSEFSTSYQQNFHSSHFPSSGSFSYGDNNLHSFGSDVAAVSHSSASSFMRSSHNKQSMCTQVNCNSNVFIHSEFSPFKVWRDHNRFPFQQGQISGFMHRSEFAKWYETPMYKEPSQMGQPQGHYTGIRRPRSNLAPMISPSLPRSTSTSTVLQNASAVEKQQNITTEVTENQQTVLYRKENVSLGNNAVTVAPKAMGSNTSTTPFNISQLLTPLVHAHQEAVSSDLQHYATSPQPVEHSPVRAESRGVTPDIRMSTYKSRATSLLFNLKDNRKRVKSTYSPTKFKAAETSENNKQPPTHESRDTVIDIPEFPDSEIQFSQLQESSRTNAAVNQEEERRAKEREAVAIKIKERREKQREAERSDEETKFKQKEEDIRAEQREEKVRMKEIEEKKNRRIEEQQRAAQEEQQRKAAQEEQQKRAAQEEQQRKVAQEEQQKRAAQEEQQRKAAQEEQQRRAVYEEQQKRAVQEEQLRRAQEEKQRAAEELKRRAAQEEHQRRAVQEEQQRRAVYEEQQRRAQEEKQRVAEELKRRAAQEEQQRRAAQEEQQRRAAQEEQQRRAAQEDIAMEEDDSRSLISNMSEDVESFATSAADLADIRGLYDYERPESACSFSSDVSRSLGKPPAVPPKSEKALRRAQRLTTRRMKKDLPSTHTEHHSFHASPHATGPISIPHTAAVSLPGVSHYATGPASHTAAPKTVAHVPSSPTFHQAHHPAPVTQYHVESSYPQAYPLTQRKVLQDPGSGQYFVVDLPVQVKKKTFFDPQTGKYIQLNVRESGKSISQPQPQQTWSHGYLQHYQPASINSLHPNKSQVPSTLHQNQQPGHQAFELGQNSEGHRYSPEKTPYMDTVNDKDKTYNTIYSTHGSYESLPECDTNSQLAGNSVCENDNSAHSQYNPRDIIAMSELEDFMEVSDW</sequence>
<dbReference type="STRING" id="303518.ENSPNYP00000013333"/>
<feature type="compositionally biased region" description="Polar residues" evidence="1">
    <location>
        <begin position="539"/>
        <end position="550"/>
    </location>
</feature>
<feature type="region of interest" description="Disordered" evidence="1">
    <location>
        <begin position="442"/>
        <end position="470"/>
    </location>
</feature>
<feature type="region of interest" description="Disordered" evidence="1">
    <location>
        <begin position="539"/>
        <end position="791"/>
    </location>
</feature>
<accession>A0A3B4FUN1</accession>
<feature type="compositionally biased region" description="Basic and acidic residues" evidence="1">
    <location>
        <begin position="553"/>
        <end position="780"/>
    </location>
</feature>
<dbReference type="Ensembl" id="ENSPNYT00000013661.1">
    <property type="protein sequence ID" value="ENSPNYP00000013333.1"/>
    <property type="gene ID" value="ENSPNYG00000010091.1"/>
</dbReference>
<feature type="region of interest" description="Disordered" evidence="1">
    <location>
        <begin position="1"/>
        <end position="21"/>
    </location>
</feature>
<feature type="domain" description="DUF4585" evidence="2">
    <location>
        <begin position="947"/>
        <end position="1005"/>
    </location>
</feature>
<dbReference type="InterPro" id="IPR052303">
    <property type="entry name" value="CEFIP"/>
</dbReference>
<dbReference type="GO" id="GO:0030018">
    <property type="term" value="C:Z disc"/>
    <property type="evidence" value="ECO:0007669"/>
    <property type="project" value="TreeGrafter"/>
</dbReference>